<reference evidence="2 3" key="1">
    <citation type="journal article" date="2021" name="Elife">
        <title>Chloroplast acquisition without the gene transfer in kleptoplastic sea slugs, Plakobranchus ocellatus.</title>
        <authorList>
            <person name="Maeda T."/>
            <person name="Takahashi S."/>
            <person name="Yoshida T."/>
            <person name="Shimamura S."/>
            <person name="Takaki Y."/>
            <person name="Nagai Y."/>
            <person name="Toyoda A."/>
            <person name="Suzuki Y."/>
            <person name="Arimoto A."/>
            <person name="Ishii H."/>
            <person name="Satoh N."/>
            <person name="Nishiyama T."/>
            <person name="Hasebe M."/>
            <person name="Maruyama T."/>
            <person name="Minagawa J."/>
            <person name="Obokata J."/>
            <person name="Shigenobu S."/>
        </authorList>
    </citation>
    <scope>NUCLEOTIDE SEQUENCE [LARGE SCALE GENOMIC DNA]</scope>
</reference>
<sequence length="415" mass="46476">MKPVHLMFVLATGLAIVNGQLVTNTSGEAGELCGLHHRCLSISYCNKSIGNYECLCPDDLVGNGKLGCVRNVSNTVFIQSDPHVKNLYHEFLTVGTPCRYRVMEYIYNDRFWAKVYADNFLYHGGKYFVNRIEMKAGVSKEPLSEIPDSSKLTWLSVLIEGNTTSEGHYQFKEWRKNESISWTTPNENTRFLQDGSEIVTHYDDVNNMAIILAYDVGLKISFRPADIFALESSKRMPLVPGAVITVDDGELAKTQFSETDISSTPDGPSVKRLAVELNVTLNIFAIFLTLNNYRVNEATSDNQECDAVVRDFGNMCTYIQDEFDAVKRCGHLYLDQELLVCVQSKYLSEEFLPLAFKLCIQATCGKNSPSCHKLKKHITDVGCDLPKPIEELNCGTDVQLLLKSVENNAQVECPA</sequence>
<dbReference type="EMBL" id="BLXT01001414">
    <property type="protein sequence ID" value="GFN85413.1"/>
    <property type="molecule type" value="Genomic_DNA"/>
</dbReference>
<feature type="chain" id="PRO_5043708092" evidence="1">
    <location>
        <begin position="20"/>
        <end position="415"/>
    </location>
</feature>
<accession>A0AAV3YTP3</accession>
<dbReference type="GO" id="GO:0003824">
    <property type="term" value="F:catalytic activity"/>
    <property type="evidence" value="ECO:0007669"/>
    <property type="project" value="InterPro"/>
</dbReference>
<keyword evidence="3" id="KW-1185">Reference proteome</keyword>
<keyword evidence="1" id="KW-0732">Signal</keyword>
<dbReference type="PROSITE" id="PS00161">
    <property type="entry name" value="ISOCITRATE_LYASE"/>
    <property type="match status" value="1"/>
</dbReference>
<comment type="caution">
    <text evidence="2">The sequence shown here is derived from an EMBL/GenBank/DDBJ whole genome shotgun (WGS) entry which is preliminary data.</text>
</comment>
<feature type="signal peptide" evidence="1">
    <location>
        <begin position="1"/>
        <end position="19"/>
    </location>
</feature>
<name>A0AAV3YTP3_9GAST</name>
<dbReference type="Proteomes" id="UP000735302">
    <property type="component" value="Unassembled WGS sequence"/>
</dbReference>
<dbReference type="AlphaFoldDB" id="A0AAV3YTP3"/>
<evidence type="ECO:0000313" key="2">
    <source>
        <dbReference type="EMBL" id="GFN85413.1"/>
    </source>
</evidence>
<dbReference type="InterPro" id="IPR018523">
    <property type="entry name" value="Isocitrate_lyase_ph_CS"/>
</dbReference>
<proteinExistence type="predicted"/>
<gene>
    <name evidence="2" type="ORF">PoB_001191900</name>
</gene>
<organism evidence="2 3">
    <name type="scientific">Plakobranchus ocellatus</name>
    <dbReference type="NCBI Taxonomy" id="259542"/>
    <lineage>
        <taxon>Eukaryota</taxon>
        <taxon>Metazoa</taxon>
        <taxon>Spiralia</taxon>
        <taxon>Lophotrochozoa</taxon>
        <taxon>Mollusca</taxon>
        <taxon>Gastropoda</taxon>
        <taxon>Heterobranchia</taxon>
        <taxon>Euthyneura</taxon>
        <taxon>Panpulmonata</taxon>
        <taxon>Sacoglossa</taxon>
        <taxon>Placobranchoidea</taxon>
        <taxon>Plakobranchidae</taxon>
        <taxon>Plakobranchus</taxon>
    </lineage>
</organism>
<evidence type="ECO:0000256" key="1">
    <source>
        <dbReference type="SAM" id="SignalP"/>
    </source>
</evidence>
<protein>
    <submittedName>
        <fullName evidence="2">Uncharacterized protein</fullName>
    </submittedName>
</protein>
<evidence type="ECO:0000313" key="3">
    <source>
        <dbReference type="Proteomes" id="UP000735302"/>
    </source>
</evidence>